<organism evidence="2">
    <name type="scientific">Guillardia theta (strain CCMP2712)</name>
    <name type="common">Cryptophyte</name>
    <dbReference type="NCBI Taxonomy" id="905079"/>
    <lineage>
        <taxon>Eukaryota</taxon>
        <taxon>Cryptophyceae</taxon>
        <taxon>Pyrenomonadales</taxon>
        <taxon>Geminigeraceae</taxon>
        <taxon>Guillardia</taxon>
    </lineage>
</organism>
<dbReference type="Proteomes" id="UP000011087">
    <property type="component" value="Unassembled WGS sequence"/>
</dbReference>
<protein>
    <recommendedName>
        <fullName evidence="5">ShKT domain-containing protein</fullName>
    </recommendedName>
</protein>
<evidence type="ECO:0000256" key="1">
    <source>
        <dbReference type="SAM" id="SignalP"/>
    </source>
</evidence>
<evidence type="ECO:0000313" key="4">
    <source>
        <dbReference type="Proteomes" id="UP000011087"/>
    </source>
</evidence>
<gene>
    <name evidence="2" type="ORF">GUITHDRAFT_113086</name>
</gene>
<evidence type="ECO:0008006" key="5">
    <source>
        <dbReference type="Google" id="ProtNLM"/>
    </source>
</evidence>
<reference evidence="2 4" key="1">
    <citation type="journal article" date="2012" name="Nature">
        <title>Algal genomes reveal evolutionary mosaicism and the fate of nucleomorphs.</title>
        <authorList>
            <consortium name="DOE Joint Genome Institute"/>
            <person name="Curtis B.A."/>
            <person name="Tanifuji G."/>
            <person name="Burki F."/>
            <person name="Gruber A."/>
            <person name="Irimia M."/>
            <person name="Maruyama S."/>
            <person name="Arias M.C."/>
            <person name="Ball S.G."/>
            <person name="Gile G.H."/>
            <person name="Hirakawa Y."/>
            <person name="Hopkins J.F."/>
            <person name="Kuo A."/>
            <person name="Rensing S.A."/>
            <person name="Schmutz J."/>
            <person name="Symeonidi A."/>
            <person name="Elias M."/>
            <person name="Eveleigh R.J."/>
            <person name="Herman E.K."/>
            <person name="Klute M.J."/>
            <person name="Nakayama T."/>
            <person name="Obornik M."/>
            <person name="Reyes-Prieto A."/>
            <person name="Armbrust E.V."/>
            <person name="Aves S.J."/>
            <person name="Beiko R.G."/>
            <person name="Coutinho P."/>
            <person name="Dacks J.B."/>
            <person name="Durnford D.G."/>
            <person name="Fast N.M."/>
            <person name="Green B.R."/>
            <person name="Grisdale C.J."/>
            <person name="Hempel F."/>
            <person name="Henrissat B."/>
            <person name="Hoppner M.P."/>
            <person name="Ishida K."/>
            <person name="Kim E."/>
            <person name="Koreny L."/>
            <person name="Kroth P.G."/>
            <person name="Liu Y."/>
            <person name="Malik S.B."/>
            <person name="Maier U.G."/>
            <person name="McRose D."/>
            <person name="Mock T."/>
            <person name="Neilson J.A."/>
            <person name="Onodera N.T."/>
            <person name="Poole A.M."/>
            <person name="Pritham E.J."/>
            <person name="Richards T.A."/>
            <person name="Rocap G."/>
            <person name="Roy S.W."/>
            <person name="Sarai C."/>
            <person name="Schaack S."/>
            <person name="Shirato S."/>
            <person name="Slamovits C.H."/>
            <person name="Spencer D.F."/>
            <person name="Suzuki S."/>
            <person name="Worden A.Z."/>
            <person name="Zauner S."/>
            <person name="Barry K."/>
            <person name="Bell C."/>
            <person name="Bharti A.K."/>
            <person name="Crow J.A."/>
            <person name="Grimwood J."/>
            <person name="Kramer R."/>
            <person name="Lindquist E."/>
            <person name="Lucas S."/>
            <person name="Salamov A."/>
            <person name="McFadden G.I."/>
            <person name="Lane C.E."/>
            <person name="Keeling P.J."/>
            <person name="Gray M.W."/>
            <person name="Grigoriev I.V."/>
            <person name="Archibald J.M."/>
        </authorList>
    </citation>
    <scope>NUCLEOTIDE SEQUENCE</scope>
    <source>
        <strain evidence="2 4">CCMP2712</strain>
    </source>
</reference>
<dbReference type="EMBL" id="JH993028">
    <property type="protein sequence ID" value="EKX40819.1"/>
    <property type="molecule type" value="Genomic_DNA"/>
</dbReference>
<reference evidence="3" key="3">
    <citation type="submission" date="2015-06" db="UniProtKB">
        <authorList>
            <consortium name="EnsemblProtists"/>
        </authorList>
    </citation>
    <scope>IDENTIFICATION</scope>
</reference>
<feature type="chain" id="PRO_5008770597" description="ShKT domain-containing protein" evidence="1">
    <location>
        <begin position="32"/>
        <end position="255"/>
    </location>
</feature>
<dbReference type="PaxDb" id="55529-EKX40819"/>
<name>L1IY71_GUITC</name>
<keyword evidence="1" id="KW-0732">Signal</keyword>
<evidence type="ECO:0000313" key="2">
    <source>
        <dbReference type="EMBL" id="EKX40819.1"/>
    </source>
</evidence>
<keyword evidence="4" id="KW-1185">Reference proteome</keyword>
<evidence type="ECO:0000313" key="3">
    <source>
        <dbReference type="EnsemblProtists" id="EKX40819"/>
    </source>
</evidence>
<dbReference type="RefSeq" id="XP_005827799.1">
    <property type="nucleotide sequence ID" value="XM_005827742.1"/>
</dbReference>
<proteinExistence type="predicted"/>
<dbReference type="AlphaFoldDB" id="L1IY71"/>
<dbReference type="EnsemblProtists" id="EKX40819">
    <property type="protein sequence ID" value="EKX40819"/>
    <property type="gene ID" value="GUITHDRAFT_113086"/>
</dbReference>
<feature type="signal peptide" evidence="1">
    <location>
        <begin position="1"/>
        <end position="31"/>
    </location>
</feature>
<accession>L1IY71</accession>
<dbReference type="HOGENOM" id="CLU_1091736_0_0_1"/>
<sequence>MAGMSFSAAMQFASFLAFCLFLCSAPAAGLSQFDPASCNQTNPCCTSADVVTALIGSASKSFCKIEYPVRNEENWDIELVRKKNRAAISKLADLEALGCSHEPCKGWAGTRANKSGADAHGGEFRFETCRETCQDCYSTCKVDTSAQCLGNPSQYEIACSSESNMLIWRVNAEFHKRDTPLLAACNILNDVNYKDAMFIRRCMFPSWRFWPHPRAHPRKSFIFIDYKQSDRRALKQRGLSILKAMRANADAIEKL</sequence>
<dbReference type="GeneID" id="17297458"/>
<reference evidence="4" key="2">
    <citation type="submission" date="2012-11" db="EMBL/GenBank/DDBJ databases">
        <authorList>
            <person name="Kuo A."/>
            <person name="Curtis B.A."/>
            <person name="Tanifuji G."/>
            <person name="Burki F."/>
            <person name="Gruber A."/>
            <person name="Irimia M."/>
            <person name="Maruyama S."/>
            <person name="Arias M.C."/>
            <person name="Ball S.G."/>
            <person name="Gile G.H."/>
            <person name="Hirakawa Y."/>
            <person name="Hopkins J.F."/>
            <person name="Rensing S.A."/>
            <person name="Schmutz J."/>
            <person name="Symeonidi A."/>
            <person name="Elias M."/>
            <person name="Eveleigh R.J."/>
            <person name="Herman E.K."/>
            <person name="Klute M.J."/>
            <person name="Nakayama T."/>
            <person name="Obornik M."/>
            <person name="Reyes-Prieto A."/>
            <person name="Armbrust E.V."/>
            <person name="Aves S.J."/>
            <person name="Beiko R.G."/>
            <person name="Coutinho P."/>
            <person name="Dacks J.B."/>
            <person name="Durnford D.G."/>
            <person name="Fast N.M."/>
            <person name="Green B.R."/>
            <person name="Grisdale C."/>
            <person name="Hempe F."/>
            <person name="Henrissat B."/>
            <person name="Hoppner M.P."/>
            <person name="Ishida K.-I."/>
            <person name="Kim E."/>
            <person name="Koreny L."/>
            <person name="Kroth P.G."/>
            <person name="Liu Y."/>
            <person name="Malik S.-B."/>
            <person name="Maier U.G."/>
            <person name="McRose D."/>
            <person name="Mock T."/>
            <person name="Neilson J.A."/>
            <person name="Onodera N.T."/>
            <person name="Poole A.M."/>
            <person name="Pritham E.J."/>
            <person name="Richards T.A."/>
            <person name="Rocap G."/>
            <person name="Roy S.W."/>
            <person name="Sarai C."/>
            <person name="Schaack S."/>
            <person name="Shirato S."/>
            <person name="Slamovits C.H."/>
            <person name="Spencer D.F."/>
            <person name="Suzuki S."/>
            <person name="Worden A.Z."/>
            <person name="Zauner S."/>
            <person name="Barry K."/>
            <person name="Bell C."/>
            <person name="Bharti A.K."/>
            <person name="Crow J.A."/>
            <person name="Grimwood J."/>
            <person name="Kramer R."/>
            <person name="Lindquist E."/>
            <person name="Lucas S."/>
            <person name="Salamov A."/>
            <person name="McFadden G.I."/>
            <person name="Lane C.E."/>
            <person name="Keeling P.J."/>
            <person name="Gray M.W."/>
            <person name="Grigoriev I.V."/>
            <person name="Archibald J.M."/>
        </authorList>
    </citation>
    <scope>NUCLEOTIDE SEQUENCE</scope>
    <source>
        <strain evidence="4">CCMP2712</strain>
    </source>
</reference>
<dbReference type="KEGG" id="gtt:GUITHDRAFT_113086"/>